<reference evidence="3 4" key="1">
    <citation type="submission" date="2018-02" db="EMBL/GenBank/DDBJ databases">
        <title>novel marine gammaproteobacteria from coastal saline agro ecosystem.</title>
        <authorList>
            <person name="Krishnan R."/>
            <person name="Ramesh Kumar N."/>
        </authorList>
    </citation>
    <scope>NUCLEOTIDE SEQUENCE [LARGE SCALE GENOMIC DNA]</scope>
    <source>
        <strain evidence="3 4">228</strain>
    </source>
</reference>
<dbReference type="AlphaFoldDB" id="A0A2S5KKP4"/>
<protein>
    <submittedName>
        <fullName evidence="3">META domain-containing protein</fullName>
    </submittedName>
</protein>
<proteinExistence type="predicted"/>
<keyword evidence="1" id="KW-0732">Signal</keyword>
<sequence length="144" mass="16220">MPRLLHTFLLGSSLLLAACAPRPQSTTPDQPLEHTYWKLTQLGTDPVQPDNRMREPYLQLSPEQHRVSGFSGCNRLAGQYQLAGTQLSLGPLISTRMACMQGMALESRYMQALEQVRGWQITGRTLTLLDAQQQPLLQFEESHK</sequence>
<dbReference type="Gene3D" id="2.40.128.270">
    <property type="match status" value="1"/>
</dbReference>
<dbReference type="PROSITE" id="PS51257">
    <property type="entry name" value="PROKAR_LIPOPROTEIN"/>
    <property type="match status" value="1"/>
</dbReference>
<evidence type="ECO:0000313" key="3">
    <source>
        <dbReference type="EMBL" id="PPC75089.1"/>
    </source>
</evidence>
<organism evidence="3 4">
    <name type="scientific">Proteobacteria bacterium 228</name>
    <dbReference type="NCBI Taxonomy" id="2083153"/>
    <lineage>
        <taxon>Bacteria</taxon>
        <taxon>Pseudomonadati</taxon>
        <taxon>Pseudomonadota</taxon>
    </lineage>
</organism>
<dbReference type="PANTHER" id="PTHR35535">
    <property type="entry name" value="HEAT SHOCK PROTEIN HSLJ"/>
    <property type="match status" value="1"/>
</dbReference>
<feature type="signal peptide" evidence="1">
    <location>
        <begin position="1"/>
        <end position="17"/>
    </location>
</feature>
<dbReference type="InterPro" id="IPR005184">
    <property type="entry name" value="DUF306_Meta_HslJ"/>
</dbReference>
<dbReference type="EMBL" id="PRLP01000109">
    <property type="protein sequence ID" value="PPC75089.1"/>
    <property type="molecule type" value="Genomic_DNA"/>
</dbReference>
<dbReference type="InterPro" id="IPR038670">
    <property type="entry name" value="HslJ-like_sf"/>
</dbReference>
<comment type="caution">
    <text evidence="3">The sequence shown here is derived from an EMBL/GenBank/DDBJ whole genome shotgun (WGS) entry which is preliminary data.</text>
</comment>
<evidence type="ECO:0000256" key="1">
    <source>
        <dbReference type="SAM" id="SignalP"/>
    </source>
</evidence>
<evidence type="ECO:0000259" key="2">
    <source>
        <dbReference type="Pfam" id="PF03724"/>
    </source>
</evidence>
<evidence type="ECO:0000313" key="4">
    <source>
        <dbReference type="Proteomes" id="UP000238196"/>
    </source>
</evidence>
<dbReference type="Pfam" id="PF03724">
    <property type="entry name" value="META"/>
    <property type="match status" value="1"/>
</dbReference>
<dbReference type="OrthoDB" id="5348860at2"/>
<dbReference type="InterPro" id="IPR053147">
    <property type="entry name" value="Hsp_HslJ-like"/>
</dbReference>
<feature type="domain" description="DUF306" evidence="2">
    <location>
        <begin position="30"/>
        <end position="140"/>
    </location>
</feature>
<dbReference type="PANTHER" id="PTHR35535:SF1">
    <property type="entry name" value="HEAT SHOCK PROTEIN HSLJ"/>
    <property type="match status" value="1"/>
</dbReference>
<dbReference type="Proteomes" id="UP000238196">
    <property type="component" value="Unassembled WGS sequence"/>
</dbReference>
<gene>
    <name evidence="3" type="ORF">C4K68_22250</name>
</gene>
<name>A0A2S5KKP4_9PROT</name>
<accession>A0A2S5KKP4</accession>
<feature type="chain" id="PRO_5015553022" evidence="1">
    <location>
        <begin position="18"/>
        <end position="144"/>
    </location>
</feature>